<dbReference type="InterPro" id="IPR039793">
    <property type="entry name" value="UROS/Hem4"/>
</dbReference>
<feature type="domain" description="Tetrapyrrole biosynthesis uroporphyrinogen III synthase" evidence="10">
    <location>
        <begin position="21"/>
        <end position="236"/>
    </location>
</feature>
<evidence type="ECO:0000256" key="4">
    <source>
        <dbReference type="ARBA" id="ARBA00023239"/>
    </source>
</evidence>
<dbReference type="Pfam" id="PF02602">
    <property type="entry name" value="HEM4"/>
    <property type="match status" value="1"/>
</dbReference>
<accession>A0A1I5EPG4</accession>
<comment type="similarity">
    <text evidence="2 9">Belongs to the uroporphyrinogen-III synthase family.</text>
</comment>
<comment type="catalytic activity">
    <reaction evidence="8 9">
        <text>hydroxymethylbilane = uroporphyrinogen III + H2O</text>
        <dbReference type="Rhea" id="RHEA:18965"/>
        <dbReference type="ChEBI" id="CHEBI:15377"/>
        <dbReference type="ChEBI" id="CHEBI:57308"/>
        <dbReference type="ChEBI" id="CHEBI:57845"/>
        <dbReference type="EC" id="4.2.1.75"/>
    </reaction>
</comment>
<keyword evidence="4 9" id="KW-0456">Lyase</keyword>
<dbReference type="GO" id="GO:0006780">
    <property type="term" value="P:uroporphyrinogen III biosynthetic process"/>
    <property type="evidence" value="ECO:0007669"/>
    <property type="project" value="UniProtKB-UniRule"/>
</dbReference>
<dbReference type="InterPro" id="IPR036108">
    <property type="entry name" value="4pyrrol_syn_uPrphyn_synt_sf"/>
</dbReference>
<dbReference type="OrthoDB" id="9787650at2"/>
<keyword evidence="12" id="KW-1185">Reference proteome</keyword>
<evidence type="ECO:0000256" key="6">
    <source>
        <dbReference type="ARBA" id="ARBA00037589"/>
    </source>
</evidence>
<evidence type="ECO:0000256" key="7">
    <source>
        <dbReference type="ARBA" id="ARBA00040167"/>
    </source>
</evidence>
<dbReference type="UniPathway" id="UPA00251">
    <property type="reaction ID" value="UER00320"/>
</dbReference>
<evidence type="ECO:0000313" key="12">
    <source>
        <dbReference type="Proteomes" id="UP000183107"/>
    </source>
</evidence>
<comment type="pathway">
    <text evidence="1 9">Porphyrin-containing compound metabolism; protoporphyrin-IX biosynthesis; coproporphyrinogen-III from 5-aminolevulinate: step 3/4.</text>
</comment>
<dbReference type="Gene3D" id="3.40.50.10090">
    <property type="match status" value="2"/>
</dbReference>
<dbReference type="Proteomes" id="UP000183107">
    <property type="component" value="Unassembled WGS sequence"/>
</dbReference>
<dbReference type="GO" id="GO:0004852">
    <property type="term" value="F:uroporphyrinogen-III synthase activity"/>
    <property type="evidence" value="ECO:0007669"/>
    <property type="project" value="UniProtKB-UniRule"/>
</dbReference>
<evidence type="ECO:0000256" key="1">
    <source>
        <dbReference type="ARBA" id="ARBA00004772"/>
    </source>
</evidence>
<evidence type="ECO:0000259" key="10">
    <source>
        <dbReference type="Pfam" id="PF02602"/>
    </source>
</evidence>
<dbReference type="CDD" id="cd06578">
    <property type="entry name" value="HemD"/>
    <property type="match status" value="1"/>
</dbReference>
<dbReference type="SUPFAM" id="SSF69618">
    <property type="entry name" value="HemD-like"/>
    <property type="match status" value="1"/>
</dbReference>
<evidence type="ECO:0000256" key="3">
    <source>
        <dbReference type="ARBA" id="ARBA00013109"/>
    </source>
</evidence>
<gene>
    <name evidence="11" type="ORF">SAMN05216386_2724</name>
</gene>
<sequence length="267" mass="29341">MNHPLAGIHVLVTRPAHQARALADRIQAAGGDPILFPVLEILDMANQRPLLDLTERLDEFDLAVFVSPNAVRKAMNRIRERRTLPSRLKIAAVGQGTARELRNFGVNEVIAPTIRFDSEALLDTLELTQVEGKHVVIFRGDGGRELLGETLLERGASVEYVECYRRIKPNSDVAPLLLAWTTGRINAITITSSEGLRNLCDMVGEAGQAPLKKTPLFASHERIVQAARKLGFGQVILTPAGDDGLMEGLLHYFRPEASGENRVSTKI</sequence>
<dbReference type="EMBL" id="FOVJ01000008">
    <property type="protein sequence ID" value="SFO13395.1"/>
    <property type="molecule type" value="Genomic_DNA"/>
</dbReference>
<dbReference type="RefSeq" id="WP_074798314.1">
    <property type="nucleotide sequence ID" value="NZ_FOVJ01000008.1"/>
</dbReference>
<dbReference type="GO" id="GO:0006782">
    <property type="term" value="P:protoporphyrinogen IX biosynthetic process"/>
    <property type="evidence" value="ECO:0007669"/>
    <property type="project" value="UniProtKB-UniRule"/>
</dbReference>
<name>A0A1I5EPG4_9PROT</name>
<evidence type="ECO:0000256" key="8">
    <source>
        <dbReference type="ARBA" id="ARBA00048617"/>
    </source>
</evidence>
<evidence type="ECO:0000256" key="2">
    <source>
        <dbReference type="ARBA" id="ARBA00008133"/>
    </source>
</evidence>
<evidence type="ECO:0000313" key="11">
    <source>
        <dbReference type="EMBL" id="SFO13395.1"/>
    </source>
</evidence>
<evidence type="ECO:0000256" key="5">
    <source>
        <dbReference type="ARBA" id="ARBA00023244"/>
    </source>
</evidence>
<keyword evidence="5 9" id="KW-0627">Porphyrin biosynthesis</keyword>
<organism evidence="11 12">
    <name type="scientific">Nitrosospira briensis</name>
    <dbReference type="NCBI Taxonomy" id="35799"/>
    <lineage>
        <taxon>Bacteria</taxon>
        <taxon>Pseudomonadati</taxon>
        <taxon>Pseudomonadota</taxon>
        <taxon>Betaproteobacteria</taxon>
        <taxon>Nitrosomonadales</taxon>
        <taxon>Nitrosomonadaceae</taxon>
        <taxon>Nitrosospira</taxon>
    </lineage>
</organism>
<dbReference type="AlphaFoldDB" id="A0A1I5EPG4"/>
<comment type="function">
    <text evidence="6 9">Catalyzes cyclization of the linear tetrapyrrole, hydroxymethylbilane, to the macrocyclic uroporphyrinogen III.</text>
</comment>
<reference evidence="12" key="1">
    <citation type="submission" date="2016-10" db="EMBL/GenBank/DDBJ databases">
        <authorList>
            <person name="Varghese N."/>
        </authorList>
    </citation>
    <scope>NUCLEOTIDE SEQUENCE [LARGE SCALE GENOMIC DNA]</scope>
    <source>
        <strain evidence="12">Nsp8</strain>
    </source>
</reference>
<dbReference type="PANTHER" id="PTHR38042:SF1">
    <property type="entry name" value="UROPORPHYRINOGEN-III SYNTHASE, CHLOROPLASTIC"/>
    <property type="match status" value="1"/>
</dbReference>
<dbReference type="InterPro" id="IPR003754">
    <property type="entry name" value="4pyrrol_synth_uPrphyn_synth"/>
</dbReference>
<proteinExistence type="inferred from homology"/>
<dbReference type="EC" id="4.2.1.75" evidence="3 9"/>
<dbReference type="PANTHER" id="PTHR38042">
    <property type="entry name" value="UROPORPHYRINOGEN-III SYNTHASE, CHLOROPLASTIC"/>
    <property type="match status" value="1"/>
</dbReference>
<protein>
    <recommendedName>
        <fullName evidence="7 9">Uroporphyrinogen-III synthase</fullName>
        <ecNumber evidence="3 9">4.2.1.75</ecNumber>
    </recommendedName>
</protein>
<evidence type="ECO:0000256" key="9">
    <source>
        <dbReference type="RuleBase" id="RU366031"/>
    </source>
</evidence>